<name>A0ABV6ZRI3_9HYPH</name>
<evidence type="ECO:0000313" key="1">
    <source>
        <dbReference type="EMBL" id="MFC2254799.1"/>
    </source>
</evidence>
<comment type="caution">
    <text evidence="1">The sequence shown here is derived from an EMBL/GenBank/DDBJ whole genome shotgun (WGS) entry which is preliminary data.</text>
</comment>
<dbReference type="Proteomes" id="UP001595190">
    <property type="component" value="Unassembled WGS sequence"/>
</dbReference>
<dbReference type="EMBL" id="JBHGPK010000045">
    <property type="protein sequence ID" value="MFC2254799.1"/>
    <property type="molecule type" value="Genomic_DNA"/>
</dbReference>
<organism evidence="1 2">
    <name type="scientific">Labrys neptuniae</name>
    <dbReference type="NCBI Taxonomy" id="376174"/>
    <lineage>
        <taxon>Bacteria</taxon>
        <taxon>Pseudomonadati</taxon>
        <taxon>Pseudomonadota</taxon>
        <taxon>Alphaproteobacteria</taxon>
        <taxon>Hyphomicrobiales</taxon>
        <taxon>Xanthobacteraceae</taxon>
        <taxon>Labrys</taxon>
    </lineage>
</organism>
<proteinExistence type="predicted"/>
<dbReference type="RefSeq" id="WP_394315409.1">
    <property type="nucleotide sequence ID" value="NZ_JBHGPK010000045.1"/>
</dbReference>
<gene>
    <name evidence="1" type="ORF">ACETRX_34675</name>
</gene>
<protein>
    <submittedName>
        <fullName evidence="1">Uncharacterized protein</fullName>
    </submittedName>
</protein>
<sequence>MPLPENLLVGLTAVAVSDFQKLQVKRVAAMELETQRALAAGVPRATIDIVKRHVLEEAMSLPFWGSPHDIDSEITRRLRVLVAAAAR</sequence>
<evidence type="ECO:0000313" key="2">
    <source>
        <dbReference type="Proteomes" id="UP001595190"/>
    </source>
</evidence>
<accession>A0ABV6ZRI3</accession>
<reference evidence="1 2" key="1">
    <citation type="submission" date="2024-09" db="EMBL/GenBank/DDBJ databases">
        <title>Description of Labrys sedimenti sp. nov., isolated from a diclofenac-degrading enrichment culture, and genome-based reclassification of Labrys portucalensis as a later heterotypic synonym of Labrys neptuniae.</title>
        <authorList>
            <person name="Tancsics A."/>
            <person name="Csepanyi A."/>
        </authorList>
    </citation>
    <scope>NUCLEOTIDE SEQUENCE [LARGE SCALE GENOMIC DNA]</scope>
    <source>
        <strain evidence="1 2">LMG 23412</strain>
    </source>
</reference>